<dbReference type="FunFam" id="1.10.10.60:FF:000032">
    <property type="entry name" value="Zinc finger and SCAN domain-containing 20"/>
    <property type="match status" value="1"/>
</dbReference>
<dbReference type="Proteomes" id="UP001046870">
    <property type="component" value="Chromosome 17"/>
</dbReference>
<evidence type="ECO:0000313" key="3">
    <source>
        <dbReference type="EMBL" id="KAG7461765.1"/>
    </source>
</evidence>
<dbReference type="AlphaFoldDB" id="A0A9D3T5K6"/>
<protein>
    <recommendedName>
        <fullName evidence="2">Myb/SANT-like DNA-binding domain-containing protein</fullName>
    </recommendedName>
</protein>
<reference evidence="3" key="1">
    <citation type="submission" date="2021-01" db="EMBL/GenBank/DDBJ databases">
        <authorList>
            <person name="Zahm M."/>
            <person name="Roques C."/>
            <person name="Cabau C."/>
            <person name="Klopp C."/>
            <person name="Donnadieu C."/>
            <person name="Jouanno E."/>
            <person name="Lampietro C."/>
            <person name="Louis A."/>
            <person name="Herpin A."/>
            <person name="Echchiki A."/>
            <person name="Berthelot C."/>
            <person name="Parey E."/>
            <person name="Roest-Crollius H."/>
            <person name="Braasch I."/>
            <person name="Postlethwait J."/>
            <person name="Bobe J."/>
            <person name="Montfort J."/>
            <person name="Bouchez O."/>
            <person name="Begum T."/>
            <person name="Mejri S."/>
            <person name="Adams A."/>
            <person name="Chen W.-J."/>
            <person name="Guiguen Y."/>
        </authorList>
    </citation>
    <scope>NUCLEOTIDE SEQUENCE</scope>
    <source>
        <strain evidence="3">YG-15Mar2019-1</strain>
        <tissue evidence="3">Brain</tissue>
    </source>
</reference>
<feature type="domain" description="Myb/SANT-like DNA-binding" evidence="2">
    <location>
        <begin position="178"/>
        <end position="248"/>
    </location>
</feature>
<gene>
    <name evidence="3" type="ORF">MATL_G00194600</name>
</gene>
<feature type="region of interest" description="Disordered" evidence="1">
    <location>
        <begin position="562"/>
        <end position="605"/>
    </location>
</feature>
<feature type="domain" description="Myb/SANT-like DNA-binding" evidence="2">
    <location>
        <begin position="12"/>
        <end position="98"/>
    </location>
</feature>
<dbReference type="OrthoDB" id="691673at2759"/>
<dbReference type="PANTHER" id="PTHR47595:SF1">
    <property type="entry name" value="MYB_SANT-LIKE DNA-BINDING DOMAIN-CONTAINING PROTEIN"/>
    <property type="match status" value="1"/>
</dbReference>
<name>A0A9D3T5K6_MEGAT</name>
<organism evidence="3 4">
    <name type="scientific">Megalops atlanticus</name>
    <name type="common">Tarpon</name>
    <name type="synonym">Clupea gigantea</name>
    <dbReference type="NCBI Taxonomy" id="7932"/>
    <lineage>
        <taxon>Eukaryota</taxon>
        <taxon>Metazoa</taxon>
        <taxon>Chordata</taxon>
        <taxon>Craniata</taxon>
        <taxon>Vertebrata</taxon>
        <taxon>Euteleostomi</taxon>
        <taxon>Actinopterygii</taxon>
        <taxon>Neopterygii</taxon>
        <taxon>Teleostei</taxon>
        <taxon>Elopiformes</taxon>
        <taxon>Megalopidae</taxon>
        <taxon>Megalops</taxon>
    </lineage>
</organism>
<dbReference type="PANTHER" id="PTHR47595">
    <property type="entry name" value="HEAT SHOCK 70 KDA PROTEIN 14"/>
    <property type="match status" value="1"/>
</dbReference>
<keyword evidence="4" id="KW-1185">Reference proteome</keyword>
<evidence type="ECO:0000259" key="2">
    <source>
        <dbReference type="Pfam" id="PF13837"/>
    </source>
</evidence>
<comment type="caution">
    <text evidence="3">The sequence shown here is derived from an EMBL/GenBank/DDBJ whole genome shotgun (WGS) entry which is preliminary data.</text>
</comment>
<feature type="region of interest" description="Disordered" evidence="1">
    <location>
        <begin position="223"/>
        <end position="244"/>
    </location>
</feature>
<feature type="region of interest" description="Disordered" evidence="1">
    <location>
        <begin position="380"/>
        <end position="429"/>
    </location>
</feature>
<evidence type="ECO:0000313" key="4">
    <source>
        <dbReference type="Proteomes" id="UP001046870"/>
    </source>
</evidence>
<dbReference type="Pfam" id="PF13837">
    <property type="entry name" value="Myb_DNA-bind_4"/>
    <property type="match status" value="2"/>
</dbReference>
<proteinExistence type="predicted"/>
<dbReference type="EMBL" id="JAFDVH010000017">
    <property type="protein sequence ID" value="KAG7461765.1"/>
    <property type="molecule type" value="Genomic_DNA"/>
</dbReference>
<accession>A0A9D3T5K6</accession>
<dbReference type="Gene3D" id="1.10.10.60">
    <property type="entry name" value="Homeodomain-like"/>
    <property type="match status" value="2"/>
</dbReference>
<feature type="compositionally biased region" description="Basic and acidic residues" evidence="1">
    <location>
        <begin position="397"/>
        <end position="409"/>
    </location>
</feature>
<sequence length="605" mass="67055">MDSLKVYDGVQPWTPEEIQAMLSIWADSTVQKELESSVRNEKVFLRISSELAAVGFLRSAKQCREKVKKLKQEYRKLKEHNSRGGPDRKGGKWFNIMDSVLGNARPATSGGGVLNSAMSILEAMSSPSPTSEDSALTCDEPIVEVQILGEEQQPVMQAAPEVRPRSPPPIITRPHQEVQNKLEGATRTKPVFEQIQREMATTGYDRSVEQIINKLKKVKKEYRDQRKNLGRNGSGRPRRNPHFDLLDSVLGDRPARQLTRSLDSATATLEAMVDDTLSQSSTDSGVKRKRASCSSDEWKKIILESDEQYVGVLHKMLESETQHRKDELLLKREEIQLKRADAQQARDEASTSAAIQGQLVSVLGQIAELFRAKQAALHARVSQGRGGPSSAALQTARPERETRRERQQGDVDMAASQHPAPAAGSHEGAIRETQHIIKTESEESVVGQQRTDTAPLHLEPIPMRYEEGQAHSTTQDAAAVTMQQDLLAAQQEQCRLMAENNRIQRTLVRAVSRSNRCMSDLAKSIRAQTAVAASVQDRIVQLLERQEWTNQLLAMKVMGVSSTLSERPQEMRGEATRPSTVPQPVCSGRASGKEATELSSAASDQ</sequence>
<dbReference type="InterPro" id="IPR044822">
    <property type="entry name" value="Myb_DNA-bind_4"/>
</dbReference>
<evidence type="ECO:0000256" key="1">
    <source>
        <dbReference type="SAM" id="MobiDB-lite"/>
    </source>
</evidence>